<evidence type="ECO:0000313" key="3">
    <source>
        <dbReference type="Proteomes" id="UP000268233"/>
    </source>
</evidence>
<dbReference type="Proteomes" id="UP000268233">
    <property type="component" value="Unassembled WGS sequence"/>
</dbReference>
<evidence type="ECO:0008006" key="4">
    <source>
        <dbReference type="Google" id="ProtNLM"/>
    </source>
</evidence>
<organism evidence="2 3">
    <name type="scientific">Haloarcula quadrata</name>
    <dbReference type="NCBI Taxonomy" id="182779"/>
    <lineage>
        <taxon>Archaea</taxon>
        <taxon>Methanobacteriati</taxon>
        <taxon>Methanobacteriota</taxon>
        <taxon>Stenosarchaea group</taxon>
        <taxon>Halobacteria</taxon>
        <taxon>Halobacteriales</taxon>
        <taxon>Haloarculaceae</taxon>
        <taxon>Haloarcula</taxon>
    </lineage>
</organism>
<comment type="caution">
    <text evidence="2">The sequence shown here is derived from an EMBL/GenBank/DDBJ whole genome shotgun (WGS) entry which is preliminary data.</text>
</comment>
<reference evidence="2 3" key="1">
    <citation type="submission" date="2018-10" db="EMBL/GenBank/DDBJ databases">
        <title>Genomic Encyclopedia of Archaeal and Bacterial Type Strains, Phase II (KMG-II): from individual species to whole genera.</title>
        <authorList>
            <person name="Goeker M."/>
        </authorList>
    </citation>
    <scope>NUCLEOTIDE SEQUENCE [LARGE SCALE GENOMIC DNA]</scope>
    <source>
        <strain evidence="2 3">DSM 11927</strain>
    </source>
</reference>
<name>A0A495QMH9_9EURY</name>
<feature type="transmembrane region" description="Helical" evidence="1">
    <location>
        <begin position="15"/>
        <end position="37"/>
    </location>
</feature>
<feature type="transmembrane region" description="Helical" evidence="1">
    <location>
        <begin position="49"/>
        <end position="66"/>
    </location>
</feature>
<dbReference type="EMBL" id="RBWW01000005">
    <property type="protein sequence ID" value="RKS74174.1"/>
    <property type="molecule type" value="Genomic_DNA"/>
</dbReference>
<protein>
    <recommendedName>
        <fullName evidence="4">Signal peptidase I</fullName>
    </recommendedName>
</protein>
<keyword evidence="3" id="KW-1185">Reference proteome</keyword>
<dbReference type="InterPro" id="IPR043739">
    <property type="entry name" value="DUF5684"/>
</dbReference>
<feature type="transmembrane region" description="Helical" evidence="1">
    <location>
        <begin position="102"/>
        <end position="122"/>
    </location>
</feature>
<evidence type="ECO:0000256" key="1">
    <source>
        <dbReference type="SAM" id="Phobius"/>
    </source>
</evidence>
<keyword evidence="1" id="KW-0472">Membrane</keyword>
<gene>
    <name evidence="2" type="ORF">BDK61_4760</name>
</gene>
<feature type="transmembrane region" description="Helical" evidence="1">
    <location>
        <begin position="72"/>
        <end position="90"/>
    </location>
</feature>
<keyword evidence="1" id="KW-0812">Transmembrane</keyword>
<keyword evidence="1" id="KW-1133">Transmembrane helix</keyword>
<sequence>MVPLELQAPLQSSDILGGAAATVILLFQLALVGVQVAGMWTVFSKAGHAGWKAIIPIYNLYVMLQIGENRWWWLLLLVVPVVNLYAVYKIHAGVARAFGRGIGFGLGLAFLGILFFPLMGFGDYQYRNSSQLA</sequence>
<accession>A0A495QMH9</accession>
<evidence type="ECO:0000313" key="2">
    <source>
        <dbReference type="EMBL" id="RKS74174.1"/>
    </source>
</evidence>
<dbReference type="Pfam" id="PF18936">
    <property type="entry name" value="DUF5684"/>
    <property type="match status" value="1"/>
</dbReference>
<dbReference type="RefSeq" id="WP_121304896.1">
    <property type="nucleotide sequence ID" value="NZ_RBWW01000005.1"/>
</dbReference>
<dbReference type="AlphaFoldDB" id="A0A495QMH9"/>
<proteinExistence type="predicted"/>